<dbReference type="PANTHER" id="PTHR24015">
    <property type="entry name" value="OS07G0578800 PROTEIN-RELATED"/>
    <property type="match status" value="1"/>
</dbReference>
<dbReference type="AlphaFoldDB" id="A0A8S0UG51"/>
<keyword evidence="7" id="KW-1185">Reference proteome</keyword>
<dbReference type="Pfam" id="PF13041">
    <property type="entry name" value="PPR_2"/>
    <property type="match status" value="1"/>
</dbReference>
<dbReference type="PANTHER" id="PTHR24015:SF548">
    <property type="entry name" value="OS08G0340900 PROTEIN"/>
    <property type="match status" value="1"/>
</dbReference>
<dbReference type="EMBL" id="CACTIH010007680">
    <property type="protein sequence ID" value="CAA3017154.1"/>
    <property type="molecule type" value="Genomic_DNA"/>
</dbReference>
<dbReference type="PROSITE" id="PS51375">
    <property type="entry name" value="PPR"/>
    <property type="match status" value="2"/>
</dbReference>
<dbReference type="Proteomes" id="UP000594638">
    <property type="component" value="Unassembled WGS sequence"/>
</dbReference>
<evidence type="ECO:0000256" key="5">
    <source>
        <dbReference type="PROSITE-ProRule" id="PRU00708"/>
    </source>
</evidence>
<dbReference type="GO" id="GO:0003723">
    <property type="term" value="F:RNA binding"/>
    <property type="evidence" value="ECO:0007669"/>
    <property type="project" value="InterPro"/>
</dbReference>
<name>A0A8S0UG51_OLEEU</name>
<comment type="subcellular location">
    <subcellularLocation>
        <location evidence="1">Mitochondrion</location>
    </subcellularLocation>
</comment>
<feature type="repeat" description="PPR" evidence="5">
    <location>
        <begin position="81"/>
        <end position="115"/>
    </location>
</feature>
<dbReference type="GO" id="GO:0005739">
    <property type="term" value="C:mitochondrion"/>
    <property type="evidence" value="ECO:0007669"/>
    <property type="project" value="UniProtKB-SubCell"/>
</dbReference>
<dbReference type="InterPro" id="IPR011990">
    <property type="entry name" value="TPR-like_helical_dom_sf"/>
</dbReference>
<dbReference type="OrthoDB" id="185373at2759"/>
<evidence type="ECO:0000313" key="6">
    <source>
        <dbReference type="EMBL" id="CAA3017154.1"/>
    </source>
</evidence>
<keyword evidence="3" id="KW-0809">Transit peptide</keyword>
<dbReference type="NCBIfam" id="TIGR00756">
    <property type="entry name" value="PPR"/>
    <property type="match status" value="3"/>
</dbReference>
<evidence type="ECO:0000313" key="7">
    <source>
        <dbReference type="Proteomes" id="UP000594638"/>
    </source>
</evidence>
<keyword evidence="2" id="KW-0677">Repeat</keyword>
<evidence type="ECO:0000256" key="4">
    <source>
        <dbReference type="ARBA" id="ARBA00023128"/>
    </source>
</evidence>
<evidence type="ECO:0000256" key="1">
    <source>
        <dbReference type="ARBA" id="ARBA00004173"/>
    </source>
</evidence>
<dbReference type="FunFam" id="1.25.40.10:FF:000501">
    <property type="entry name" value="Putative pentatricopeptide repeat-containing protein mitochondrial"/>
    <property type="match status" value="1"/>
</dbReference>
<dbReference type="Pfam" id="PF01535">
    <property type="entry name" value="PPR"/>
    <property type="match status" value="1"/>
</dbReference>
<gene>
    <name evidence="6" type="ORF">OLEA9_A105437</name>
</gene>
<keyword evidence="4" id="KW-0496">Mitochondrion</keyword>
<comment type="caution">
    <text evidence="6">The sequence shown here is derived from an EMBL/GenBank/DDBJ whole genome shotgun (WGS) entry which is preliminary data.</text>
</comment>
<proteinExistence type="predicted"/>
<organism evidence="6 7">
    <name type="scientific">Olea europaea subsp. europaea</name>
    <dbReference type="NCBI Taxonomy" id="158383"/>
    <lineage>
        <taxon>Eukaryota</taxon>
        <taxon>Viridiplantae</taxon>
        <taxon>Streptophyta</taxon>
        <taxon>Embryophyta</taxon>
        <taxon>Tracheophyta</taxon>
        <taxon>Spermatophyta</taxon>
        <taxon>Magnoliopsida</taxon>
        <taxon>eudicotyledons</taxon>
        <taxon>Gunneridae</taxon>
        <taxon>Pentapetalae</taxon>
        <taxon>asterids</taxon>
        <taxon>lamiids</taxon>
        <taxon>Lamiales</taxon>
        <taxon>Oleaceae</taxon>
        <taxon>Oleeae</taxon>
        <taxon>Olea</taxon>
    </lineage>
</organism>
<dbReference type="InterPro" id="IPR002885">
    <property type="entry name" value="PPR_rpt"/>
</dbReference>
<evidence type="ECO:0000256" key="2">
    <source>
        <dbReference type="ARBA" id="ARBA00022737"/>
    </source>
</evidence>
<dbReference type="Gene3D" id="1.25.40.10">
    <property type="entry name" value="Tetratricopeptide repeat domain"/>
    <property type="match status" value="2"/>
</dbReference>
<dbReference type="GO" id="GO:0009451">
    <property type="term" value="P:RNA modification"/>
    <property type="evidence" value="ECO:0007669"/>
    <property type="project" value="InterPro"/>
</dbReference>
<accession>A0A8S0UG51</accession>
<dbReference type="InterPro" id="IPR046960">
    <property type="entry name" value="PPR_At4g14850-like_plant"/>
</dbReference>
<sequence>MKALDFMQKHHIWADSVTYAELIKCCIARGAIIQGKQVHQHVFSNGYEPKTFLINTLVNMYVKFNMLDEAQTLFDQMPERNVVSWTTMIAAYSNSEFSQKALEMLIQMLRDGVRPNMYTYSSVLRACKGLCNLAQVHCSIIKVGLESDVFVRSALIDIYSKWGELQAALCVFNEMVTGDLVVWNSIIGLDDVVMVAVCLKNILEIVAHSSHTQKCSKPLQLGAVKKLVLWGLFNHGRLS</sequence>
<protein>
    <submittedName>
        <fullName evidence="6">Pentatricopeptide repeat-containing At2g03880, mitochondrial</fullName>
    </submittedName>
</protein>
<evidence type="ECO:0000256" key="3">
    <source>
        <dbReference type="ARBA" id="ARBA00022946"/>
    </source>
</evidence>
<reference evidence="6 7" key="1">
    <citation type="submission" date="2019-12" db="EMBL/GenBank/DDBJ databases">
        <authorList>
            <person name="Alioto T."/>
            <person name="Alioto T."/>
            <person name="Gomez Garrido J."/>
        </authorList>
    </citation>
    <scope>NUCLEOTIDE SEQUENCE [LARGE SCALE GENOMIC DNA]</scope>
</reference>
<feature type="repeat" description="PPR" evidence="5">
    <location>
        <begin position="15"/>
        <end position="49"/>
    </location>
</feature>
<dbReference type="Gramene" id="OE9A105437T1">
    <property type="protein sequence ID" value="OE9A105437C1"/>
    <property type="gene ID" value="OE9A105437"/>
</dbReference>